<dbReference type="GO" id="GO:0005634">
    <property type="term" value="C:nucleus"/>
    <property type="evidence" value="ECO:0007669"/>
    <property type="project" value="UniProtKB-SubCell"/>
</dbReference>
<keyword evidence="6" id="KW-0498">Mitosis</keyword>
<dbReference type="Pfam" id="PF03800">
    <property type="entry name" value="Nuf2"/>
    <property type="match status" value="1"/>
</dbReference>
<evidence type="ECO:0000256" key="1">
    <source>
        <dbReference type="ARBA" id="ARBA00004123"/>
    </source>
</evidence>
<dbReference type="GO" id="GO:0044877">
    <property type="term" value="F:protein-containing complex binding"/>
    <property type="evidence" value="ECO:0007669"/>
    <property type="project" value="TreeGrafter"/>
</dbReference>
<dbReference type="GO" id="GO:0045132">
    <property type="term" value="P:meiotic chromosome segregation"/>
    <property type="evidence" value="ECO:0007669"/>
    <property type="project" value="TreeGrafter"/>
</dbReference>
<dbReference type="PANTHER" id="PTHR21650:SF2">
    <property type="entry name" value="KINETOCHORE PROTEIN NUF2"/>
    <property type="match status" value="1"/>
</dbReference>
<feature type="coiled-coil region" evidence="12">
    <location>
        <begin position="133"/>
        <end position="209"/>
    </location>
</feature>
<feature type="domain" description="Kinetochore protein Nuf2 N-terminal" evidence="13">
    <location>
        <begin position="7"/>
        <end position="132"/>
    </location>
</feature>
<dbReference type="InterPro" id="IPR038275">
    <property type="entry name" value="Nuf2_N_sf"/>
</dbReference>
<feature type="coiled-coil region" evidence="12">
    <location>
        <begin position="242"/>
        <end position="317"/>
    </location>
</feature>
<evidence type="ECO:0000256" key="7">
    <source>
        <dbReference type="ARBA" id="ARBA00022838"/>
    </source>
</evidence>
<organism evidence="14 15">
    <name type="scientific">Spraguea lophii (strain 42_110)</name>
    <name type="common">Microsporidian parasite</name>
    <dbReference type="NCBI Taxonomy" id="1358809"/>
    <lineage>
        <taxon>Eukaryota</taxon>
        <taxon>Fungi</taxon>
        <taxon>Fungi incertae sedis</taxon>
        <taxon>Microsporidia</taxon>
        <taxon>Spragueidae</taxon>
        <taxon>Spraguea</taxon>
    </lineage>
</organism>
<evidence type="ECO:0000313" key="14">
    <source>
        <dbReference type="EMBL" id="EPR79710.1"/>
    </source>
</evidence>
<dbReference type="OrthoDB" id="8194677at2759"/>
<evidence type="ECO:0000259" key="13">
    <source>
        <dbReference type="Pfam" id="PF03800"/>
    </source>
</evidence>
<keyword evidence="8 12" id="KW-0175">Coiled coil</keyword>
<dbReference type="Proteomes" id="UP000014978">
    <property type="component" value="Unassembled WGS sequence"/>
</dbReference>
<dbReference type="STRING" id="1358809.S7W9X1"/>
<dbReference type="GO" id="GO:0051383">
    <property type="term" value="P:kinetochore organization"/>
    <property type="evidence" value="ECO:0007669"/>
    <property type="project" value="TreeGrafter"/>
</dbReference>
<keyword evidence="9" id="KW-0539">Nucleus</keyword>
<dbReference type="EMBL" id="ATCN01000144">
    <property type="protein sequence ID" value="EPR79710.1"/>
    <property type="molecule type" value="Genomic_DNA"/>
</dbReference>
<dbReference type="GO" id="GO:0051315">
    <property type="term" value="P:attachment of mitotic spindle microtubules to kinetochore"/>
    <property type="evidence" value="ECO:0007669"/>
    <property type="project" value="TreeGrafter"/>
</dbReference>
<keyword evidence="15" id="KW-1185">Reference proteome</keyword>
<dbReference type="PANTHER" id="PTHR21650">
    <property type="entry name" value="MEMBRALIN/KINETOCHORE PROTEIN NUF2"/>
    <property type="match status" value="1"/>
</dbReference>
<dbReference type="Gene3D" id="1.10.418.60">
    <property type="entry name" value="Ncd80 complex, Nuf2 subunit"/>
    <property type="match status" value="1"/>
</dbReference>
<evidence type="ECO:0000256" key="5">
    <source>
        <dbReference type="ARBA" id="ARBA00022618"/>
    </source>
</evidence>
<evidence type="ECO:0000256" key="9">
    <source>
        <dbReference type="ARBA" id="ARBA00023242"/>
    </source>
</evidence>
<evidence type="ECO:0000256" key="4">
    <source>
        <dbReference type="ARBA" id="ARBA00022454"/>
    </source>
</evidence>
<dbReference type="GO" id="GO:0051301">
    <property type="term" value="P:cell division"/>
    <property type="evidence" value="ECO:0007669"/>
    <property type="project" value="UniProtKB-KW"/>
</dbReference>
<evidence type="ECO:0000256" key="8">
    <source>
        <dbReference type="ARBA" id="ARBA00023054"/>
    </source>
</evidence>
<evidence type="ECO:0000313" key="15">
    <source>
        <dbReference type="Proteomes" id="UP000014978"/>
    </source>
</evidence>
<comment type="caution">
    <text evidence="14">The sequence shown here is derived from an EMBL/GenBank/DDBJ whole genome shotgun (WGS) entry which is preliminary data.</text>
</comment>
<evidence type="ECO:0000256" key="12">
    <source>
        <dbReference type="SAM" id="Coils"/>
    </source>
</evidence>
<comment type="subcellular location">
    <subcellularLocation>
        <location evidence="2">Chromosome</location>
        <location evidence="2">Centromere</location>
        <location evidence="2">Kinetochore</location>
    </subcellularLocation>
    <subcellularLocation>
        <location evidence="1">Nucleus</location>
    </subcellularLocation>
</comment>
<dbReference type="GO" id="GO:0031262">
    <property type="term" value="C:Ndc80 complex"/>
    <property type="evidence" value="ECO:0007669"/>
    <property type="project" value="InterPro"/>
</dbReference>
<evidence type="ECO:0000256" key="2">
    <source>
        <dbReference type="ARBA" id="ARBA00004629"/>
    </source>
</evidence>
<keyword evidence="4" id="KW-0158">Chromosome</keyword>
<dbReference type="GO" id="GO:0007052">
    <property type="term" value="P:mitotic spindle organization"/>
    <property type="evidence" value="ECO:0007669"/>
    <property type="project" value="TreeGrafter"/>
</dbReference>
<name>S7W9X1_SPRLO</name>
<evidence type="ECO:0000256" key="3">
    <source>
        <dbReference type="ARBA" id="ARBA00005498"/>
    </source>
</evidence>
<dbReference type="OMA" id="TKIIEWD"/>
<dbReference type="InParanoid" id="S7W9X1"/>
<proteinExistence type="inferred from homology"/>
<dbReference type="VEuPathDB" id="MicrosporidiaDB:SLOPH_1244"/>
<reference evidence="15" key="1">
    <citation type="journal article" date="2013" name="PLoS Genet.">
        <title>The genome of Spraguea lophii and the basis of host-microsporidian interactions.</title>
        <authorList>
            <person name="Campbell S.E."/>
            <person name="Williams T.A."/>
            <person name="Yousuf A."/>
            <person name="Soanes D.M."/>
            <person name="Paszkiewicz K.H."/>
            <person name="Williams B.A.P."/>
        </authorList>
    </citation>
    <scope>NUCLEOTIDE SEQUENCE [LARGE SCALE GENOMIC DNA]</scope>
    <source>
        <strain evidence="15">42_110</strain>
    </source>
</reference>
<keyword evidence="11" id="KW-0137">Centromere</keyword>
<keyword evidence="5" id="KW-0132">Cell division</keyword>
<dbReference type="AlphaFoldDB" id="S7W9X1"/>
<dbReference type="InterPro" id="IPR005549">
    <property type="entry name" value="Kinetochore_Nuf2_N"/>
</dbReference>
<dbReference type="FunCoup" id="S7W9X1">
    <property type="interactions" value="22"/>
</dbReference>
<evidence type="ECO:0000256" key="6">
    <source>
        <dbReference type="ARBA" id="ARBA00022776"/>
    </source>
</evidence>
<comment type="similarity">
    <text evidence="3">Belongs to the NUF2 family.</text>
</comment>
<gene>
    <name evidence="14" type="ORF">SLOPH_1244</name>
</gene>
<protein>
    <submittedName>
        <fullName evidence="14">Kinetochore protein nuf2</fullName>
    </submittedName>
</protein>
<accession>S7W9X1</accession>
<keyword evidence="10" id="KW-0131">Cell cycle</keyword>
<sequence length="429" mass="51601">MNKTNVYLVPDLSVKDIIEYFSEFNIQIKPSEISKPTSPTVSRIYNAILELYQGRSTEDIMIQKNRTEESLFNFVLCKRMNYFLNNLGINTFSFKDIAFPDSKRFISFLSVVINFSIYRDSKQNVYESILQRNVERESMNKNLDNEIKQKENTLQEKRMHSNQKLEEVDDFKKKIEASEEDLKEKYKNFRKREREYEKLRNTKKEIDDRCCSLKLMNYSLKTDITKLRTQIVTDPDKLISLLEEMKQYVHKEKEEIKLIKEEIRKYNEEKIKLQKEMEEIKSKIKIASEYSEEMKKDENLQAEISQLDSLIKQQESTEISLKKSTETVQRQISHLETKFYRLKENDNFIKDEITTHLDSLKLEYDSKSTEREKLNTAIESNMKKLREIEFTKLNLRNEYDSFILNIRKMNNKIKEETYKKYNDYYIADE</sequence>
<keyword evidence="7" id="KW-0995">Kinetochore</keyword>
<dbReference type="HOGENOM" id="CLU_025461_1_1_1"/>
<evidence type="ECO:0000256" key="11">
    <source>
        <dbReference type="ARBA" id="ARBA00023328"/>
    </source>
</evidence>
<evidence type="ECO:0000256" key="10">
    <source>
        <dbReference type="ARBA" id="ARBA00023306"/>
    </source>
</evidence>